<keyword evidence="12" id="KW-1185">Reference proteome</keyword>
<dbReference type="EMBL" id="JACIGK010000021">
    <property type="protein sequence ID" value="MBB4267092.1"/>
    <property type="molecule type" value="Genomic_DNA"/>
</dbReference>
<dbReference type="GO" id="GO:0016787">
    <property type="term" value="F:hydrolase activity"/>
    <property type="evidence" value="ECO:0007669"/>
    <property type="project" value="UniProtKB-KW"/>
</dbReference>
<comment type="catalytic activity">
    <reaction evidence="1">
        <text>inosine + phosphate = alpha-D-ribose 1-phosphate + hypoxanthine</text>
        <dbReference type="Rhea" id="RHEA:27646"/>
        <dbReference type="ChEBI" id="CHEBI:17368"/>
        <dbReference type="ChEBI" id="CHEBI:17596"/>
        <dbReference type="ChEBI" id="CHEBI:43474"/>
        <dbReference type="ChEBI" id="CHEBI:57720"/>
        <dbReference type="EC" id="2.4.2.1"/>
    </reaction>
    <physiologicalReaction direction="left-to-right" evidence="1">
        <dbReference type="Rhea" id="RHEA:27647"/>
    </physiologicalReaction>
</comment>
<evidence type="ECO:0000256" key="2">
    <source>
        <dbReference type="ARBA" id="ARBA00007353"/>
    </source>
</evidence>
<proteinExistence type="inferred from homology"/>
<dbReference type="Pfam" id="PF02578">
    <property type="entry name" value="Cu-oxidase_4"/>
    <property type="match status" value="1"/>
</dbReference>
<evidence type="ECO:0000256" key="1">
    <source>
        <dbReference type="ARBA" id="ARBA00000553"/>
    </source>
</evidence>
<dbReference type="CDD" id="cd16833">
    <property type="entry name" value="YfiH"/>
    <property type="match status" value="1"/>
</dbReference>
<dbReference type="AlphaFoldDB" id="A0A7W6WB22"/>
<dbReference type="PANTHER" id="PTHR30616:SF2">
    <property type="entry name" value="PURINE NUCLEOSIDE PHOSPHORYLASE LACC1"/>
    <property type="match status" value="1"/>
</dbReference>
<comment type="catalytic activity">
    <reaction evidence="7">
        <text>adenosine + H2O + H(+) = inosine + NH4(+)</text>
        <dbReference type="Rhea" id="RHEA:24408"/>
        <dbReference type="ChEBI" id="CHEBI:15377"/>
        <dbReference type="ChEBI" id="CHEBI:15378"/>
        <dbReference type="ChEBI" id="CHEBI:16335"/>
        <dbReference type="ChEBI" id="CHEBI:17596"/>
        <dbReference type="ChEBI" id="CHEBI:28938"/>
        <dbReference type="EC" id="3.5.4.4"/>
    </reaction>
    <physiologicalReaction direction="left-to-right" evidence="7">
        <dbReference type="Rhea" id="RHEA:24409"/>
    </physiologicalReaction>
</comment>
<comment type="similarity">
    <text evidence="2 10">Belongs to the purine nucleoside phosphorylase YfiH/LACC1 family.</text>
</comment>
<dbReference type="GO" id="GO:0017061">
    <property type="term" value="F:S-methyl-5-thioadenosine phosphorylase activity"/>
    <property type="evidence" value="ECO:0007669"/>
    <property type="project" value="UniProtKB-EC"/>
</dbReference>
<keyword evidence="6" id="KW-0862">Zinc</keyword>
<dbReference type="PANTHER" id="PTHR30616">
    <property type="entry name" value="UNCHARACTERIZED PROTEIN YFIH"/>
    <property type="match status" value="1"/>
</dbReference>
<evidence type="ECO:0000313" key="11">
    <source>
        <dbReference type="EMBL" id="MBB4267092.1"/>
    </source>
</evidence>
<comment type="caution">
    <text evidence="11">The sequence shown here is derived from an EMBL/GenBank/DDBJ whole genome shotgun (WGS) entry which is preliminary data.</text>
</comment>
<evidence type="ECO:0000256" key="6">
    <source>
        <dbReference type="ARBA" id="ARBA00022833"/>
    </source>
</evidence>
<reference evidence="11 12" key="1">
    <citation type="submission" date="2020-08" db="EMBL/GenBank/DDBJ databases">
        <title>Genome sequencing of Purple Non-Sulfur Bacteria from various extreme environments.</title>
        <authorList>
            <person name="Mayer M."/>
        </authorList>
    </citation>
    <scope>NUCLEOTIDE SEQUENCE [LARGE SCALE GENOMIC DNA]</scope>
    <source>
        <strain evidence="11 12">JA131</strain>
    </source>
</reference>
<accession>A0A7W6WB22</accession>
<comment type="catalytic activity">
    <reaction evidence="9">
        <text>S-methyl-5'-thioadenosine + phosphate = 5-(methylsulfanyl)-alpha-D-ribose 1-phosphate + adenine</text>
        <dbReference type="Rhea" id="RHEA:11852"/>
        <dbReference type="ChEBI" id="CHEBI:16708"/>
        <dbReference type="ChEBI" id="CHEBI:17509"/>
        <dbReference type="ChEBI" id="CHEBI:43474"/>
        <dbReference type="ChEBI" id="CHEBI:58533"/>
        <dbReference type="EC" id="2.4.2.28"/>
    </reaction>
    <physiologicalReaction direction="left-to-right" evidence="9">
        <dbReference type="Rhea" id="RHEA:11853"/>
    </physiologicalReaction>
</comment>
<evidence type="ECO:0000256" key="9">
    <source>
        <dbReference type="ARBA" id="ARBA00049893"/>
    </source>
</evidence>
<comment type="catalytic activity">
    <reaction evidence="8">
        <text>adenosine + phosphate = alpha-D-ribose 1-phosphate + adenine</text>
        <dbReference type="Rhea" id="RHEA:27642"/>
        <dbReference type="ChEBI" id="CHEBI:16335"/>
        <dbReference type="ChEBI" id="CHEBI:16708"/>
        <dbReference type="ChEBI" id="CHEBI:43474"/>
        <dbReference type="ChEBI" id="CHEBI:57720"/>
        <dbReference type="EC" id="2.4.2.1"/>
    </reaction>
    <physiologicalReaction direction="left-to-right" evidence="8">
        <dbReference type="Rhea" id="RHEA:27643"/>
    </physiologicalReaction>
</comment>
<dbReference type="InterPro" id="IPR003730">
    <property type="entry name" value="Cu_polyphenol_OxRdtase"/>
</dbReference>
<evidence type="ECO:0000256" key="10">
    <source>
        <dbReference type="RuleBase" id="RU361274"/>
    </source>
</evidence>
<organism evidence="11 12">
    <name type="scientific">Roseospira visakhapatnamensis</name>
    <dbReference type="NCBI Taxonomy" id="390880"/>
    <lineage>
        <taxon>Bacteria</taxon>
        <taxon>Pseudomonadati</taxon>
        <taxon>Pseudomonadota</taxon>
        <taxon>Alphaproteobacteria</taxon>
        <taxon>Rhodospirillales</taxon>
        <taxon>Rhodospirillaceae</taxon>
        <taxon>Roseospira</taxon>
    </lineage>
</organism>
<dbReference type="SUPFAM" id="SSF64438">
    <property type="entry name" value="CNF1/YfiH-like putative cysteine hydrolases"/>
    <property type="match status" value="1"/>
</dbReference>
<evidence type="ECO:0000313" key="12">
    <source>
        <dbReference type="Proteomes" id="UP000554286"/>
    </source>
</evidence>
<evidence type="ECO:0000256" key="3">
    <source>
        <dbReference type="ARBA" id="ARBA00022679"/>
    </source>
</evidence>
<dbReference type="InterPro" id="IPR011324">
    <property type="entry name" value="Cytotoxic_necrot_fac-like_cat"/>
</dbReference>
<evidence type="ECO:0000256" key="4">
    <source>
        <dbReference type="ARBA" id="ARBA00022723"/>
    </source>
</evidence>
<protein>
    <recommendedName>
        <fullName evidence="10">Purine nucleoside phosphorylase</fullName>
    </recommendedName>
</protein>
<dbReference type="RefSeq" id="WP_184046143.1">
    <property type="nucleotide sequence ID" value="NZ_JACIGK010000021.1"/>
</dbReference>
<keyword evidence="5" id="KW-0378">Hydrolase</keyword>
<keyword evidence="3" id="KW-0808">Transferase</keyword>
<evidence type="ECO:0000256" key="7">
    <source>
        <dbReference type="ARBA" id="ARBA00047989"/>
    </source>
</evidence>
<gene>
    <name evidence="11" type="ORF">GGD89_002733</name>
</gene>
<evidence type="ECO:0000256" key="5">
    <source>
        <dbReference type="ARBA" id="ARBA00022801"/>
    </source>
</evidence>
<dbReference type="InterPro" id="IPR038371">
    <property type="entry name" value="Cu_polyphenol_OxRdtase_sf"/>
</dbReference>
<keyword evidence="4" id="KW-0479">Metal-binding</keyword>
<dbReference type="GO" id="GO:0005507">
    <property type="term" value="F:copper ion binding"/>
    <property type="evidence" value="ECO:0007669"/>
    <property type="project" value="TreeGrafter"/>
</dbReference>
<name>A0A7W6WB22_9PROT</name>
<sequence length="255" mass="27897">MITVSALNALSRVRHAFFTRDKGQSTGLYASNNCGFGSKDDSALVARNRQRSVERMEMPPEALVTVHQNHTTTVVVTDSPWPQDSLPVADAIVTTRPRLVLGVLSADCAPVLMADPKAGVVAAAHAGWRGALDGILSNTVAAMVEQGAKPDRIIVGIGPCIGPRSYEVGPEFPARFLERDKDNHIFFSHARREGHFLFDLPGFVAKQLARAGVREIMPTPCDTCREEARFFSYRRSVLRGEPDYGRLLSAIALER</sequence>
<evidence type="ECO:0000256" key="8">
    <source>
        <dbReference type="ARBA" id="ARBA00048968"/>
    </source>
</evidence>
<dbReference type="NCBIfam" id="TIGR00726">
    <property type="entry name" value="peptidoglycan editing factor PgeF"/>
    <property type="match status" value="1"/>
</dbReference>
<dbReference type="Proteomes" id="UP000554286">
    <property type="component" value="Unassembled WGS sequence"/>
</dbReference>
<dbReference type="Gene3D" id="3.60.140.10">
    <property type="entry name" value="CNF1/YfiH-like putative cysteine hydrolases"/>
    <property type="match status" value="1"/>
</dbReference>